<dbReference type="EMBL" id="JAIWYP010000004">
    <property type="protein sequence ID" value="KAH3836289.1"/>
    <property type="molecule type" value="Genomic_DNA"/>
</dbReference>
<keyword evidence="2" id="KW-1185">Reference proteome</keyword>
<accession>A0A9D4KB68</accession>
<evidence type="ECO:0000313" key="1">
    <source>
        <dbReference type="EMBL" id="KAH3836289.1"/>
    </source>
</evidence>
<organism evidence="1 2">
    <name type="scientific">Dreissena polymorpha</name>
    <name type="common">Zebra mussel</name>
    <name type="synonym">Mytilus polymorpha</name>
    <dbReference type="NCBI Taxonomy" id="45954"/>
    <lineage>
        <taxon>Eukaryota</taxon>
        <taxon>Metazoa</taxon>
        <taxon>Spiralia</taxon>
        <taxon>Lophotrochozoa</taxon>
        <taxon>Mollusca</taxon>
        <taxon>Bivalvia</taxon>
        <taxon>Autobranchia</taxon>
        <taxon>Heteroconchia</taxon>
        <taxon>Euheterodonta</taxon>
        <taxon>Imparidentia</taxon>
        <taxon>Neoheterodontei</taxon>
        <taxon>Myida</taxon>
        <taxon>Dreissenoidea</taxon>
        <taxon>Dreissenidae</taxon>
        <taxon>Dreissena</taxon>
    </lineage>
</organism>
<dbReference type="Proteomes" id="UP000828390">
    <property type="component" value="Unassembled WGS sequence"/>
</dbReference>
<evidence type="ECO:0000313" key="2">
    <source>
        <dbReference type="Proteomes" id="UP000828390"/>
    </source>
</evidence>
<dbReference type="AlphaFoldDB" id="A0A9D4KB68"/>
<sequence>MFYAYAAEFNDVSVEAASKKKHLRRSSLLSKKASIVVEYIERHHGLEEHTWEKY</sequence>
<gene>
    <name evidence="1" type="ORF">DPMN_109659</name>
</gene>
<comment type="caution">
    <text evidence="1">The sequence shown here is derived from an EMBL/GenBank/DDBJ whole genome shotgun (WGS) entry which is preliminary data.</text>
</comment>
<reference evidence="1" key="1">
    <citation type="journal article" date="2019" name="bioRxiv">
        <title>The Genome of the Zebra Mussel, Dreissena polymorpha: A Resource for Invasive Species Research.</title>
        <authorList>
            <person name="McCartney M.A."/>
            <person name="Auch B."/>
            <person name="Kono T."/>
            <person name="Mallez S."/>
            <person name="Zhang Y."/>
            <person name="Obille A."/>
            <person name="Becker A."/>
            <person name="Abrahante J.E."/>
            <person name="Garbe J."/>
            <person name="Badalamenti J.P."/>
            <person name="Herman A."/>
            <person name="Mangelson H."/>
            <person name="Liachko I."/>
            <person name="Sullivan S."/>
            <person name="Sone E.D."/>
            <person name="Koren S."/>
            <person name="Silverstein K.A.T."/>
            <person name="Beckman K.B."/>
            <person name="Gohl D.M."/>
        </authorList>
    </citation>
    <scope>NUCLEOTIDE SEQUENCE</scope>
    <source>
        <strain evidence="1">Duluth1</strain>
        <tissue evidence="1">Whole animal</tissue>
    </source>
</reference>
<proteinExistence type="predicted"/>
<protein>
    <submittedName>
        <fullName evidence="1">Uncharacterized protein</fullName>
    </submittedName>
</protein>
<name>A0A9D4KB68_DREPO</name>
<reference evidence="1" key="2">
    <citation type="submission" date="2020-11" db="EMBL/GenBank/DDBJ databases">
        <authorList>
            <person name="McCartney M.A."/>
            <person name="Auch B."/>
            <person name="Kono T."/>
            <person name="Mallez S."/>
            <person name="Becker A."/>
            <person name="Gohl D.M."/>
            <person name="Silverstein K.A.T."/>
            <person name="Koren S."/>
            <person name="Bechman K.B."/>
            <person name="Herman A."/>
            <person name="Abrahante J.E."/>
            <person name="Garbe J."/>
        </authorList>
    </citation>
    <scope>NUCLEOTIDE SEQUENCE</scope>
    <source>
        <strain evidence="1">Duluth1</strain>
        <tissue evidence="1">Whole animal</tissue>
    </source>
</reference>